<dbReference type="RefSeq" id="WP_148814461.1">
    <property type="nucleotide sequence ID" value="NZ_CP043046.1"/>
</dbReference>
<proteinExistence type="predicted"/>
<organism evidence="1 2">
    <name type="scientific">Pigmentiphaga aceris</name>
    <dbReference type="NCBI Taxonomy" id="1940612"/>
    <lineage>
        <taxon>Bacteria</taxon>
        <taxon>Pseudomonadati</taxon>
        <taxon>Pseudomonadota</taxon>
        <taxon>Betaproteobacteria</taxon>
        <taxon>Burkholderiales</taxon>
        <taxon>Alcaligenaceae</taxon>
        <taxon>Pigmentiphaga</taxon>
    </lineage>
</organism>
<dbReference type="KEGG" id="pacr:FXN63_09695"/>
<dbReference type="AlphaFoldDB" id="A0A5C0AUS0"/>
<protein>
    <submittedName>
        <fullName evidence="1">DUF1488 domain-containing protein</fullName>
    </submittedName>
</protein>
<dbReference type="Proteomes" id="UP000325161">
    <property type="component" value="Chromosome"/>
</dbReference>
<evidence type="ECO:0000313" key="2">
    <source>
        <dbReference type="Proteomes" id="UP000325161"/>
    </source>
</evidence>
<accession>A0A5C0AUS0</accession>
<sequence length="91" mass="9515">MQIEPDARHDMVLIDGGEGVGLTLHIAGLGPQQFFITRAALVGRLGAVSSDEGLLAACRRGIVDIEAAAEMKIGTSIGDVTVLDVADFPQR</sequence>
<reference evidence="1 2" key="1">
    <citation type="submission" date="2019-08" db="EMBL/GenBank/DDBJ databases">
        <title>Amphibian skin-associated Pigmentiphaga: genome sequence and occurrence across geography and hosts.</title>
        <authorList>
            <person name="Bletz M.C."/>
            <person name="Bunk B."/>
            <person name="Sproeer C."/>
            <person name="Biwer P."/>
            <person name="Reiter S."/>
            <person name="Rabemananjara F.C.E."/>
            <person name="Schulz S."/>
            <person name="Overmann J."/>
            <person name="Vences M."/>
        </authorList>
    </citation>
    <scope>NUCLEOTIDE SEQUENCE [LARGE SCALE GENOMIC DNA]</scope>
    <source>
        <strain evidence="1 2">Mada1488</strain>
    </source>
</reference>
<keyword evidence="2" id="KW-1185">Reference proteome</keyword>
<gene>
    <name evidence="1" type="ORF">FXN63_09695</name>
</gene>
<dbReference type="EMBL" id="CP043046">
    <property type="protein sequence ID" value="QEI06078.1"/>
    <property type="molecule type" value="Genomic_DNA"/>
</dbReference>
<name>A0A5C0AUS0_9BURK</name>
<evidence type="ECO:0000313" key="1">
    <source>
        <dbReference type="EMBL" id="QEI06078.1"/>
    </source>
</evidence>